<dbReference type="Gene3D" id="1.10.560.10">
    <property type="entry name" value="GroEL-like equatorial domain"/>
    <property type="match status" value="1"/>
</dbReference>
<organism evidence="5 6">
    <name type="scientific">Brassica napus</name>
    <name type="common">Rape</name>
    <dbReference type="NCBI Taxonomy" id="3708"/>
    <lineage>
        <taxon>Eukaryota</taxon>
        <taxon>Viridiplantae</taxon>
        <taxon>Streptophyta</taxon>
        <taxon>Embryophyta</taxon>
        <taxon>Tracheophyta</taxon>
        <taxon>Spermatophyta</taxon>
        <taxon>Magnoliopsida</taxon>
        <taxon>eudicotyledons</taxon>
        <taxon>Gunneridae</taxon>
        <taxon>Pentapetalae</taxon>
        <taxon>rosids</taxon>
        <taxon>malvids</taxon>
        <taxon>Brassicales</taxon>
        <taxon>Brassicaceae</taxon>
        <taxon>Brassiceae</taxon>
        <taxon>Brassica</taxon>
    </lineage>
</organism>
<reference evidence="5 6" key="1">
    <citation type="submission" date="2021-05" db="EMBL/GenBank/DDBJ databases">
        <title>Genome Assembly of Synthetic Allotetraploid Brassica napus Reveals Homoeologous Exchanges between Subgenomes.</title>
        <authorList>
            <person name="Davis J.T."/>
        </authorList>
    </citation>
    <scope>NUCLEOTIDE SEQUENCE [LARGE SCALE GENOMIC DNA]</scope>
    <source>
        <strain evidence="6">cv. Da-Ae</strain>
        <tissue evidence="5">Seedling</tissue>
    </source>
</reference>
<evidence type="ECO:0000256" key="1">
    <source>
        <dbReference type="ARBA" id="ARBA00008020"/>
    </source>
</evidence>
<comment type="caution">
    <text evidence="5">The sequence shown here is derived from an EMBL/GenBank/DDBJ whole genome shotgun (WGS) entry which is preliminary data.</text>
</comment>
<evidence type="ECO:0000256" key="3">
    <source>
        <dbReference type="ARBA" id="ARBA00022840"/>
    </source>
</evidence>
<dbReference type="InterPro" id="IPR017998">
    <property type="entry name" value="Chaperone_TCP-1"/>
</dbReference>
<dbReference type="SUPFAM" id="SSF52029">
    <property type="entry name" value="GroEL apical domain-like"/>
    <property type="match status" value="1"/>
</dbReference>
<keyword evidence="4" id="KW-0143">Chaperone</keyword>
<comment type="similarity">
    <text evidence="1">Belongs to the TCP-1 chaperonin family.</text>
</comment>
<dbReference type="PANTHER" id="PTHR11353">
    <property type="entry name" value="CHAPERONIN"/>
    <property type="match status" value="1"/>
</dbReference>
<dbReference type="InterPro" id="IPR027413">
    <property type="entry name" value="GROEL-like_equatorial_sf"/>
</dbReference>
<evidence type="ECO:0000256" key="2">
    <source>
        <dbReference type="ARBA" id="ARBA00022741"/>
    </source>
</evidence>
<dbReference type="Gene3D" id="3.30.260.10">
    <property type="entry name" value="TCP-1-like chaperonin intermediate domain"/>
    <property type="match status" value="1"/>
</dbReference>
<gene>
    <name evidence="5" type="ORF">HID58_024741</name>
</gene>
<protein>
    <submittedName>
        <fullName evidence="5">Uncharacterized protein</fullName>
    </submittedName>
</protein>
<dbReference type="SUPFAM" id="SSF54849">
    <property type="entry name" value="GroEL-intermediate domain like"/>
    <property type="match status" value="1"/>
</dbReference>
<evidence type="ECO:0000256" key="4">
    <source>
        <dbReference type="ARBA" id="ARBA00023186"/>
    </source>
</evidence>
<accession>A0ABQ8CJ40</accession>
<evidence type="ECO:0000313" key="5">
    <source>
        <dbReference type="EMBL" id="KAH0917081.1"/>
    </source>
</evidence>
<dbReference type="InterPro" id="IPR027409">
    <property type="entry name" value="GroEL-like_apical_dom_sf"/>
</dbReference>
<name>A0ABQ8CJ40_BRANA</name>
<keyword evidence="6" id="KW-1185">Reference proteome</keyword>
<dbReference type="Gene3D" id="3.50.7.10">
    <property type="entry name" value="GroEL"/>
    <property type="match status" value="1"/>
</dbReference>
<dbReference type="SUPFAM" id="SSF48592">
    <property type="entry name" value="GroEL equatorial domain-like"/>
    <property type="match status" value="1"/>
</dbReference>
<dbReference type="EMBL" id="JAGKQM010000007">
    <property type="protein sequence ID" value="KAH0917081.1"/>
    <property type="molecule type" value="Genomic_DNA"/>
</dbReference>
<dbReference type="Pfam" id="PF00118">
    <property type="entry name" value="Cpn60_TCP1"/>
    <property type="match status" value="1"/>
</dbReference>
<sequence>MQRPHRESEDQSQELQHLRQNIVTQYQEQLRTLKVNNYALPLLLKEAQQNNCSILTCSNFLRDAVTDLSLHYLAKAKIMILNCLPISNIEHFRAENLGNADLVEEASLGDVKILKIIAIKDMGTTTSVLVRGSDQLLLYEAEGNLHDDLCVVMCMVSKRFLTSGDGAPEIELSRQLGAWAKILHGMEGFCVKFFAEALWLFPYTLAGNADYKKEND</sequence>
<keyword evidence="3" id="KW-0067">ATP-binding</keyword>
<dbReference type="Proteomes" id="UP000824890">
    <property type="component" value="Unassembled WGS sequence"/>
</dbReference>
<evidence type="ECO:0000313" key="6">
    <source>
        <dbReference type="Proteomes" id="UP000824890"/>
    </source>
</evidence>
<dbReference type="InterPro" id="IPR027410">
    <property type="entry name" value="TCP-1-like_intermed_sf"/>
</dbReference>
<dbReference type="InterPro" id="IPR002423">
    <property type="entry name" value="Cpn60/GroEL/TCP-1"/>
</dbReference>
<proteinExistence type="inferred from homology"/>
<keyword evidence="2" id="KW-0547">Nucleotide-binding</keyword>